<reference evidence="1" key="2">
    <citation type="submission" date="2021-06" db="EMBL/GenBank/DDBJ databases">
        <authorList>
            <person name="Rogers T.H."/>
            <person name="Ramsay J.P."/>
            <person name="Wang P."/>
            <person name="Terpolilli J."/>
        </authorList>
    </citation>
    <scope>NUCLEOTIDE SEQUENCE [LARGE SCALE GENOMIC DNA]</scope>
    <source>
        <strain evidence="1">WSM5005</strain>
    </source>
</reference>
<reference evidence="1" key="1">
    <citation type="submission" date="2016-09" db="EMBL/GenBank/DDBJ databases">
        <title>The Complete Genome of Burkholderia sprentiae wsm5005.</title>
        <authorList>
            <person name="De Meyer S."/>
            <person name="Wang P."/>
            <person name="Terpolilli J."/>
        </authorList>
    </citation>
    <scope>NUCLEOTIDE SEQUENCE [LARGE SCALE GENOMIC DNA]</scope>
    <source>
        <strain evidence="1">WSM5005</strain>
    </source>
</reference>
<proteinExistence type="predicted"/>
<dbReference type="KEGG" id="pspw:BJG93_14840"/>
<gene>
    <name evidence="1" type="ORF">BJG93_14840</name>
</gene>
<dbReference type="EMBL" id="CP017561">
    <property type="protein sequence ID" value="APA86529.2"/>
    <property type="molecule type" value="Genomic_DNA"/>
</dbReference>
<organism evidence="1 2">
    <name type="scientific">Paraburkholderia sprentiae WSM5005</name>
    <dbReference type="NCBI Taxonomy" id="754502"/>
    <lineage>
        <taxon>Bacteria</taxon>
        <taxon>Pseudomonadati</taxon>
        <taxon>Pseudomonadota</taxon>
        <taxon>Betaproteobacteria</taxon>
        <taxon>Burkholderiales</taxon>
        <taxon>Burkholderiaceae</taxon>
        <taxon>Paraburkholderia</taxon>
    </lineage>
</organism>
<name>A0A1I9YJP6_9BURK</name>
<dbReference type="AlphaFoldDB" id="A0A1I9YJP6"/>
<dbReference type="RefSeq" id="WP_154671860.1">
    <property type="nucleotide sequence ID" value="NZ_CP017561.2"/>
</dbReference>
<protein>
    <submittedName>
        <fullName evidence="1">Uncharacterized protein</fullName>
    </submittedName>
</protein>
<sequence length="88" mass="9999">MSLFWLSFCDESEDVRFLAFAIIESNSPVGAIRKAWDLANNSNQEIARCAIVAYELPPDPIDPSYMNRVLTRQEAAFVRDKPENPTVH</sequence>
<dbReference type="Proteomes" id="UP000179860">
    <property type="component" value="Chromosome 1"/>
</dbReference>
<evidence type="ECO:0000313" key="1">
    <source>
        <dbReference type="EMBL" id="APA86529.2"/>
    </source>
</evidence>
<accession>A0A1I9YJP6</accession>
<evidence type="ECO:0000313" key="2">
    <source>
        <dbReference type="Proteomes" id="UP000179860"/>
    </source>
</evidence>
<keyword evidence="2" id="KW-1185">Reference proteome</keyword>